<organism evidence="8 9">
    <name type="scientific">Vitis vinifera</name>
    <name type="common">Grape</name>
    <dbReference type="NCBI Taxonomy" id="29760"/>
    <lineage>
        <taxon>Eukaryota</taxon>
        <taxon>Viridiplantae</taxon>
        <taxon>Streptophyta</taxon>
        <taxon>Embryophyta</taxon>
        <taxon>Tracheophyta</taxon>
        <taxon>Spermatophyta</taxon>
        <taxon>Magnoliopsida</taxon>
        <taxon>eudicotyledons</taxon>
        <taxon>Gunneridae</taxon>
        <taxon>Pentapetalae</taxon>
        <taxon>rosids</taxon>
        <taxon>Vitales</taxon>
        <taxon>Vitaceae</taxon>
        <taxon>Viteae</taxon>
        <taxon>Vitis</taxon>
    </lineage>
</organism>
<evidence type="ECO:0000313" key="8">
    <source>
        <dbReference type="EMBL" id="RVW49346.1"/>
    </source>
</evidence>
<keyword evidence="8" id="KW-0418">Kinase</keyword>
<keyword evidence="8" id="KW-0808">Transferase</keyword>
<gene>
    <name evidence="8" type="primary">VvCHDh000106_4</name>
    <name evidence="8" type="ORF">CK203_092669</name>
</gene>
<keyword evidence="8" id="KW-0675">Receptor</keyword>
<evidence type="ECO:0000259" key="7">
    <source>
        <dbReference type="Pfam" id="PF12819"/>
    </source>
</evidence>
<feature type="transmembrane region" description="Helical" evidence="6">
    <location>
        <begin position="412"/>
        <end position="433"/>
    </location>
</feature>
<keyword evidence="4 6" id="KW-1133">Transmembrane helix</keyword>
<dbReference type="EMBL" id="QGNW01001228">
    <property type="protein sequence ID" value="RVW49346.1"/>
    <property type="molecule type" value="Genomic_DNA"/>
</dbReference>
<keyword evidence="5 6" id="KW-0472">Membrane</keyword>
<evidence type="ECO:0000256" key="1">
    <source>
        <dbReference type="ARBA" id="ARBA00004167"/>
    </source>
</evidence>
<dbReference type="Proteomes" id="UP000288805">
    <property type="component" value="Unassembled WGS sequence"/>
</dbReference>
<dbReference type="PANTHER" id="PTHR45631">
    <property type="entry name" value="OS07G0107800 PROTEIN-RELATED"/>
    <property type="match status" value="1"/>
</dbReference>
<proteinExistence type="predicted"/>
<dbReference type="AlphaFoldDB" id="A0A438ENM0"/>
<evidence type="ECO:0000256" key="4">
    <source>
        <dbReference type="ARBA" id="ARBA00022989"/>
    </source>
</evidence>
<name>A0A438ENM0_VITVI</name>
<protein>
    <submittedName>
        <fullName evidence="8">Putative LRR receptor-like serine/threonine-protein kinase</fullName>
    </submittedName>
</protein>
<dbReference type="GO" id="GO:0016301">
    <property type="term" value="F:kinase activity"/>
    <property type="evidence" value="ECO:0007669"/>
    <property type="project" value="UniProtKB-KW"/>
</dbReference>
<dbReference type="GO" id="GO:0016020">
    <property type="term" value="C:membrane"/>
    <property type="evidence" value="ECO:0007669"/>
    <property type="project" value="UniProtKB-SubCell"/>
</dbReference>
<sequence length="434" mass="48743">MYKPADQFFSIPSWLPLSMEKLVPVLLVFLAFHFLKAASQEFTYWWNIDCGSEQRRVDYNRSMMWFPDIWFITTGLNKQVPQKQPFEEMNTLRFFPNESTQQSCYLVELTPYFTSYIVRAGFYYGNYDGLSRPPTFDLTINGKNWTTVNTTSSMGGGPIYHETIYVYHEYGMNVCLVQTREGEVPFISSMEFMEIENPLYTQMVPFPLTSDNDPNAAFHLVTRTNFGGPEVRFAMDNYSDSYNRIWTSGSTPKGCENVSTLPHLIEPLENAPPAAVLADSIASINASDPIILTIDLPPLDGPHPAYFIFYFSNPAPQSPLSGIIGTRATHIYINGQLNSNIAFEWGKSRVVTIDPVDVMGPTINITLAPDPDSNLPTMISGLEVFTRHCVKYEAPDPPWVGIVPNFGPPPSAATPLLLISVYIILAHVLLVVVL</sequence>
<dbReference type="PANTHER" id="PTHR45631:SF44">
    <property type="entry name" value="CARBOHYDRATE-BINDING PROTEIN OF THE ER PROTEIN"/>
    <property type="match status" value="1"/>
</dbReference>
<reference evidence="8 9" key="1">
    <citation type="journal article" date="2018" name="PLoS Genet.">
        <title>Population sequencing reveals clonal diversity and ancestral inbreeding in the grapevine cultivar Chardonnay.</title>
        <authorList>
            <person name="Roach M.J."/>
            <person name="Johnson D.L."/>
            <person name="Bohlmann J."/>
            <person name="van Vuuren H.J."/>
            <person name="Jones S.J."/>
            <person name="Pretorius I.S."/>
            <person name="Schmidt S.A."/>
            <person name="Borneman A.R."/>
        </authorList>
    </citation>
    <scope>NUCLEOTIDE SEQUENCE [LARGE SCALE GENOMIC DNA]</scope>
    <source>
        <strain evidence="9">cv. Chardonnay</strain>
        <tissue evidence="8">Leaf</tissue>
    </source>
</reference>
<evidence type="ECO:0000256" key="2">
    <source>
        <dbReference type="ARBA" id="ARBA00022692"/>
    </source>
</evidence>
<dbReference type="Pfam" id="PF12819">
    <property type="entry name" value="Malectin_like"/>
    <property type="match status" value="1"/>
</dbReference>
<feature type="domain" description="Malectin-like" evidence="7">
    <location>
        <begin position="48"/>
        <end position="386"/>
    </location>
</feature>
<evidence type="ECO:0000313" key="9">
    <source>
        <dbReference type="Proteomes" id="UP000288805"/>
    </source>
</evidence>
<evidence type="ECO:0000256" key="6">
    <source>
        <dbReference type="SAM" id="Phobius"/>
    </source>
</evidence>
<accession>A0A438ENM0</accession>
<keyword evidence="3" id="KW-0732">Signal</keyword>
<comment type="caution">
    <text evidence="8">The sequence shown here is derived from an EMBL/GenBank/DDBJ whole genome shotgun (WGS) entry which is preliminary data.</text>
</comment>
<comment type="subcellular location">
    <subcellularLocation>
        <location evidence="1">Membrane</location>
        <topology evidence="1">Single-pass membrane protein</topology>
    </subcellularLocation>
</comment>
<evidence type="ECO:0000256" key="5">
    <source>
        <dbReference type="ARBA" id="ARBA00023136"/>
    </source>
</evidence>
<keyword evidence="2 6" id="KW-0812">Transmembrane</keyword>
<dbReference type="InterPro" id="IPR024788">
    <property type="entry name" value="Malectin-like_Carb-bd_dom"/>
</dbReference>
<evidence type="ECO:0000256" key="3">
    <source>
        <dbReference type="ARBA" id="ARBA00022729"/>
    </source>
</evidence>